<sequence>MNEEIARYCAQSAHQIVMWDEGAEIWQKQKQRANPVVKPESMR</sequence>
<dbReference type="Proteomes" id="UP000538666">
    <property type="component" value="Unassembled WGS sequence"/>
</dbReference>
<name>A0A841JPU0_9BACT</name>
<evidence type="ECO:0000313" key="1">
    <source>
        <dbReference type="EMBL" id="MBB6143160.1"/>
    </source>
</evidence>
<comment type="caution">
    <text evidence="1">The sequence shown here is derived from an EMBL/GenBank/DDBJ whole genome shotgun (WGS) entry which is preliminary data.</text>
</comment>
<dbReference type="AlphaFoldDB" id="A0A841JPU0"/>
<organism evidence="1 2">
    <name type="scientific">Silvibacterium bohemicum</name>
    <dbReference type="NCBI Taxonomy" id="1577686"/>
    <lineage>
        <taxon>Bacteria</taxon>
        <taxon>Pseudomonadati</taxon>
        <taxon>Acidobacteriota</taxon>
        <taxon>Terriglobia</taxon>
        <taxon>Terriglobales</taxon>
        <taxon>Acidobacteriaceae</taxon>
        <taxon>Silvibacterium</taxon>
    </lineage>
</organism>
<reference evidence="1 2" key="1">
    <citation type="submission" date="2020-08" db="EMBL/GenBank/DDBJ databases">
        <title>Genomic Encyclopedia of Type Strains, Phase IV (KMG-IV): sequencing the most valuable type-strain genomes for metagenomic binning, comparative biology and taxonomic classification.</title>
        <authorList>
            <person name="Goeker M."/>
        </authorList>
    </citation>
    <scope>NUCLEOTIDE SEQUENCE [LARGE SCALE GENOMIC DNA]</scope>
    <source>
        <strain evidence="1 2">DSM 103733</strain>
    </source>
</reference>
<gene>
    <name evidence="1" type="ORF">HNQ77_001104</name>
</gene>
<dbReference type="RefSeq" id="WP_260315148.1">
    <property type="nucleotide sequence ID" value="NZ_JACHEK010000002.1"/>
</dbReference>
<evidence type="ECO:0000313" key="2">
    <source>
        <dbReference type="Proteomes" id="UP000538666"/>
    </source>
</evidence>
<protein>
    <submittedName>
        <fullName evidence="1">Uncharacterized protein</fullName>
    </submittedName>
</protein>
<keyword evidence="2" id="KW-1185">Reference proteome</keyword>
<proteinExistence type="predicted"/>
<dbReference type="EMBL" id="JACHEK010000002">
    <property type="protein sequence ID" value="MBB6143160.1"/>
    <property type="molecule type" value="Genomic_DNA"/>
</dbReference>
<accession>A0A841JPU0</accession>